<feature type="region of interest" description="Disordered" evidence="1">
    <location>
        <begin position="1"/>
        <end position="43"/>
    </location>
</feature>
<evidence type="ECO:0000256" key="1">
    <source>
        <dbReference type="SAM" id="MobiDB-lite"/>
    </source>
</evidence>
<evidence type="ECO:0000313" key="2">
    <source>
        <dbReference type="EMBL" id="CAF1393835.1"/>
    </source>
</evidence>
<feature type="compositionally biased region" description="Basic and acidic residues" evidence="1">
    <location>
        <begin position="22"/>
        <end position="32"/>
    </location>
</feature>
<comment type="caution">
    <text evidence="3">The sequence shown here is derived from an EMBL/GenBank/DDBJ whole genome shotgun (WGS) entry which is preliminary data.</text>
</comment>
<protein>
    <submittedName>
        <fullName evidence="3">Uncharacterized protein</fullName>
    </submittedName>
</protein>
<name>A0A815U2J8_ADIRI</name>
<feature type="compositionally biased region" description="Basic and acidic residues" evidence="1">
    <location>
        <begin position="1"/>
        <end position="12"/>
    </location>
</feature>
<sequence>MSQNYKQKEKSSKVLTTTSSRSDIKREQKDGKPTPLPRNTNNIGFKTASKLITNVSNNSLSHKPVIPPILSGYNTQDSELIDQSFLPLKLFDGKKQSLNELSEESMSYLWLRRIKEIFLRLADGKDDRDDDRFVEFDMDLAKIDLMNTCDRYIENERLALSKKPKTYAYYRPISNSRKPNSASCKSWQPGITSFTYRQTMYLSESEIKR</sequence>
<dbReference type="AlphaFoldDB" id="A0A815U2J8"/>
<dbReference type="EMBL" id="CAJNOJ010000693">
    <property type="protein sequence ID" value="CAF1510939.1"/>
    <property type="molecule type" value="Genomic_DNA"/>
</dbReference>
<gene>
    <name evidence="3" type="ORF">EDS130_LOCUS43243</name>
    <name evidence="2" type="ORF">XAT740_LOCUS33754</name>
</gene>
<keyword evidence="4" id="KW-1185">Reference proteome</keyword>
<dbReference type="Proteomes" id="UP000663828">
    <property type="component" value="Unassembled WGS sequence"/>
</dbReference>
<dbReference type="Proteomes" id="UP000663852">
    <property type="component" value="Unassembled WGS sequence"/>
</dbReference>
<organism evidence="3 5">
    <name type="scientific">Adineta ricciae</name>
    <name type="common">Rotifer</name>
    <dbReference type="NCBI Taxonomy" id="249248"/>
    <lineage>
        <taxon>Eukaryota</taxon>
        <taxon>Metazoa</taxon>
        <taxon>Spiralia</taxon>
        <taxon>Gnathifera</taxon>
        <taxon>Rotifera</taxon>
        <taxon>Eurotatoria</taxon>
        <taxon>Bdelloidea</taxon>
        <taxon>Adinetida</taxon>
        <taxon>Adinetidae</taxon>
        <taxon>Adineta</taxon>
    </lineage>
</organism>
<dbReference type="OrthoDB" id="10210978at2759"/>
<dbReference type="EMBL" id="CAJNOR010003248">
    <property type="protein sequence ID" value="CAF1393835.1"/>
    <property type="molecule type" value="Genomic_DNA"/>
</dbReference>
<accession>A0A815U2J8</accession>
<evidence type="ECO:0000313" key="3">
    <source>
        <dbReference type="EMBL" id="CAF1510939.1"/>
    </source>
</evidence>
<proteinExistence type="predicted"/>
<evidence type="ECO:0000313" key="4">
    <source>
        <dbReference type="Proteomes" id="UP000663828"/>
    </source>
</evidence>
<evidence type="ECO:0000313" key="5">
    <source>
        <dbReference type="Proteomes" id="UP000663852"/>
    </source>
</evidence>
<reference evidence="3" key="1">
    <citation type="submission" date="2021-02" db="EMBL/GenBank/DDBJ databases">
        <authorList>
            <person name="Nowell W R."/>
        </authorList>
    </citation>
    <scope>NUCLEOTIDE SEQUENCE</scope>
</reference>